<evidence type="ECO:0000313" key="2">
    <source>
        <dbReference type="Proteomes" id="UP000310708"/>
    </source>
</evidence>
<sequence length="61" mass="6920">MLVEQTKTLGPTWEKAKAQTECIDYLCELGVKITEQSTYLLYKMRLAGMRTVPDEGEVIVP</sequence>
<protein>
    <submittedName>
        <fullName evidence="1">Uncharacterized protein</fullName>
    </submittedName>
</protein>
<accession>A0A4T0TTM1</accession>
<dbReference type="Proteomes" id="UP000310708">
    <property type="component" value="Unassembled WGS sequence"/>
</dbReference>
<dbReference type="EMBL" id="SPRX01000007">
    <property type="protein sequence ID" value="TIC68510.1"/>
    <property type="molecule type" value="Genomic_DNA"/>
</dbReference>
<organism evidence="1 2">
    <name type="scientific">Wallemia mellicola</name>
    <dbReference type="NCBI Taxonomy" id="1708541"/>
    <lineage>
        <taxon>Eukaryota</taxon>
        <taxon>Fungi</taxon>
        <taxon>Dikarya</taxon>
        <taxon>Basidiomycota</taxon>
        <taxon>Wallemiomycotina</taxon>
        <taxon>Wallemiomycetes</taxon>
        <taxon>Wallemiales</taxon>
        <taxon>Wallemiaceae</taxon>
        <taxon>Wallemia</taxon>
    </lineage>
</organism>
<comment type="caution">
    <text evidence="1">The sequence shown here is derived from an EMBL/GenBank/DDBJ whole genome shotgun (WGS) entry which is preliminary data.</text>
</comment>
<gene>
    <name evidence="1" type="ORF">E3Q01_00854</name>
</gene>
<name>A0A4T0TTM1_9BASI</name>
<reference evidence="1 2" key="1">
    <citation type="submission" date="2019-03" db="EMBL/GenBank/DDBJ databases">
        <title>Sequencing 25 genomes of Wallemia mellicola.</title>
        <authorList>
            <person name="Gostincar C."/>
        </authorList>
    </citation>
    <scope>NUCLEOTIDE SEQUENCE [LARGE SCALE GENOMIC DNA]</scope>
    <source>
        <strain evidence="1 2">EXF-757</strain>
    </source>
</reference>
<evidence type="ECO:0000313" key="1">
    <source>
        <dbReference type="EMBL" id="TIC68510.1"/>
    </source>
</evidence>
<proteinExistence type="predicted"/>
<dbReference type="AlphaFoldDB" id="A0A4T0TTM1"/>